<dbReference type="SUPFAM" id="SSF53098">
    <property type="entry name" value="Ribonuclease H-like"/>
    <property type="match status" value="1"/>
</dbReference>
<evidence type="ECO:0000313" key="3">
    <source>
        <dbReference type="Proteomes" id="UP001230005"/>
    </source>
</evidence>
<dbReference type="EMBL" id="JAUSUG010000012">
    <property type="protein sequence ID" value="MDQ0255766.1"/>
    <property type="molecule type" value="Genomic_DNA"/>
</dbReference>
<sequence length="425" mass="49127">MNIKTKLNRMKGHLQLDKGLKETKFSNQQQAPEVEETVADDELTLKWSQLGFKPYVYEDQLSYEKRYTVPFDRMGKTNLQKELFEVKELWKKSDLDHPLSSKEVPLNRMLFFDTETTGLSSGAGNSIFLIGYARIVEEGVEITQHILKDPSSEAAFLYRFLLDFQEDDYLVSYNGKAFDWPQVKTRHTFVRNQVPRLPSFGHIDLLHAARRLWKHELPSCRLSIVEKEKLGINRGLDTPGSMAPILYFDYIHDKDPNHLKGIIEHNDQDVRSLVSLYVILTKRLFFSEGVKMSTMEHVQIGNWFEQTKAINMAKDHYIKAIDNGGNGREEAYFKLAVLEKKDNNVMVAKELFLKCISVGTLPKIEAMIELAKIAEHHEKDLEAAYEISRKAMGNLKKSARLTASSKRIVQDVEKRLLRLEKKMMK</sequence>
<dbReference type="PANTHER" id="PTHR38462">
    <property type="entry name" value="EXONUCLEASE-LIKE PROTEIN"/>
    <property type="match status" value="1"/>
</dbReference>
<dbReference type="InterPro" id="IPR011990">
    <property type="entry name" value="TPR-like_helical_dom_sf"/>
</dbReference>
<evidence type="ECO:0000313" key="2">
    <source>
        <dbReference type="EMBL" id="MDQ0255766.1"/>
    </source>
</evidence>
<dbReference type="Proteomes" id="UP001230005">
    <property type="component" value="Unassembled WGS sequence"/>
</dbReference>
<organism evidence="2 3">
    <name type="scientific">Evansella vedderi</name>
    <dbReference type="NCBI Taxonomy" id="38282"/>
    <lineage>
        <taxon>Bacteria</taxon>
        <taxon>Bacillati</taxon>
        <taxon>Bacillota</taxon>
        <taxon>Bacilli</taxon>
        <taxon>Bacillales</taxon>
        <taxon>Bacillaceae</taxon>
        <taxon>Evansella</taxon>
    </lineage>
</organism>
<dbReference type="InterPro" id="IPR012337">
    <property type="entry name" value="RNaseH-like_sf"/>
</dbReference>
<dbReference type="Pfam" id="PF13482">
    <property type="entry name" value="RNase_H_2"/>
    <property type="match status" value="1"/>
</dbReference>
<dbReference type="PANTHER" id="PTHR38462:SF1">
    <property type="entry name" value="YPRB RIBONUCLEASE H-LIKE DOMAIN-CONTAINING PROTEIN"/>
    <property type="match status" value="1"/>
</dbReference>
<dbReference type="InterPro" id="IPR036397">
    <property type="entry name" value="RNaseH_sf"/>
</dbReference>
<feature type="domain" description="YprB ribonuclease H-like" evidence="1">
    <location>
        <begin position="110"/>
        <end position="280"/>
    </location>
</feature>
<name>A0ABT9ZX02_9BACI</name>
<proteinExistence type="predicted"/>
<dbReference type="RefSeq" id="WP_307326900.1">
    <property type="nucleotide sequence ID" value="NZ_JAUSUG010000012.1"/>
</dbReference>
<reference evidence="2 3" key="1">
    <citation type="submission" date="2023-07" db="EMBL/GenBank/DDBJ databases">
        <title>Genomic Encyclopedia of Type Strains, Phase IV (KMG-IV): sequencing the most valuable type-strain genomes for metagenomic binning, comparative biology and taxonomic classification.</title>
        <authorList>
            <person name="Goeker M."/>
        </authorList>
    </citation>
    <scope>NUCLEOTIDE SEQUENCE [LARGE SCALE GENOMIC DNA]</scope>
    <source>
        <strain evidence="2 3">DSM 9768</strain>
    </source>
</reference>
<accession>A0ABT9ZX02</accession>
<keyword evidence="3" id="KW-1185">Reference proteome</keyword>
<comment type="caution">
    <text evidence="2">The sequence shown here is derived from an EMBL/GenBank/DDBJ whole genome shotgun (WGS) entry which is preliminary data.</text>
</comment>
<gene>
    <name evidence="2" type="ORF">J2S74_003148</name>
</gene>
<dbReference type="InterPro" id="IPR038720">
    <property type="entry name" value="YprB_RNase_H-like_dom"/>
</dbReference>
<evidence type="ECO:0000259" key="1">
    <source>
        <dbReference type="Pfam" id="PF13482"/>
    </source>
</evidence>
<dbReference type="Gene3D" id="1.25.40.10">
    <property type="entry name" value="Tetratricopeptide repeat domain"/>
    <property type="match status" value="1"/>
</dbReference>
<protein>
    <submittedName>
        <fullName evidence="2">Uncharacterized protein YprB with RNaseH-like and TPR domain</fullName>
    </submittedName>
</protein>
<dbReference type="Gene3D" id="3.30.420.10">
    <property type="entry name" value="Ribonuclease H-like superfamily/Ribonuclease H"/>
    <property type="match status" value="1"/>
</dbReference>